<feature type="coiled-coil region" evidence="5">
    <location>
        <begin position="123"/>
        <end position="150"/>
    </location>
</feature>
<organism evidence="8 9">
    <name type="scientific">Euplotes crassus</name>
    <dbReference type="NCBI Taxonomy" id="5936"/>
    <lineage>
        <taxon>Eukaryota</taxon>
        <taxon>Sar</taxon>
        <taxon>Alveolata</taxon>
        <taxon>Ciliophora</taxon>
        <taxon>Intramacronucleata</taxon>
        <taxon>Spirotrichea</taxon>
        <taxon>Hypotrichia</taxon>
        <taxon>Euplotida</taxon>
        <taxon>Euplotidae</taxon>
        <taxon>Moneuplotes</taxon>
    </lineage>
</organism>
<comment type="caution">
    <text evidence="8">The sequence shown here is derived from an EMBL/GenBank/DDBJ whole genome shotgun (WGS) entry which is preliminary data.</text>
</comment>
<evidence type="ECO:0000256" key="2">
    <source>
        <dbReference type="ARBA" id="ARBA00022771"/>
    </source>
</evidence>
<evidence type="ECO:0000259" key="7">
    <source>
        <dbReference type="PROSITE" id="PS50178"/>
    </source>
</evidence>
<dbReference type="PROSITE" id="PS50178">
    <property type="entry name" value="ZF_FYVE"/>
    <property type="match status" value="1"/>
</dbReference>
<dbReference type="InterPro" id="IPR000306">
    <property type="entry name" value="Znf_FYVE"/>
</dbReference>
<dbReference type="AlphaFoldDB" id="A0AAD1X9G8"/>
<keyword evidence="9" id="KW-1185">Reference proteome</keyword>
<evidence type="ECO:0000256" key="4">
    <source>
        <dbReference type="PROSITE-ProRule" id="PRU00091"/>
    </source>
</evidence>
<evidence type="ECO:0000256" key="3">
    <source>
        <dbReference type="ARBA" id="ARBA00022833"/>
    </source>
</evidence>
<dbReference type="PANTHER" id="PTHR39490">
    <property type="entry name" value="ARRESTIN DOMAIN-CONTAINING PROTEIN D"/>
    <property type="match status" value="1"/>
</dbReference>
<dbReference type="SUPFAM" id="SSF57903">
    <property type="entry name" value="FYVE/PHD zinc finger"/>
    <property type="match status" value="1"/>
</dbReference>
<dbReference type="Pfam" id="PF01363">
    <property type="entry name" value="FYVE"/>
    <property type="match status" value="1"/>
</dbReference>
<accession>A0AAD1X9G8</accession>
<name>A0AAD1X9G8_EUPCR</name>
<evidence type="ECO:0000256" key="1">
    <source>
        <dbReference type="ARBA" id="ARBA00022723"/>
    </source>
</evidence>
<dbReference type="InterPro" id="IPR011011">
    <property type="entry name" value="Znf_FYVE_PHD"/>
</dbReference>
<feature type="compositionally biased region" description="Polar residues" evidence="6">
    <location>
        <begin position="310"/>
        <end position="320"/>
    </location>
</feature>
<dbReference type="Proteomes" id="UP001295684">
    <property type="component" value="Unassembled WGS sequence"/>
</dbReference>
<dbReference type="SMART" id="SM00064">
    <property type="entry name" value="FYVE"/>
    <property type="match status" value="1"/>
</dbReference>
<keyword evidence="1" id="KW-0479">Metal-binding</keyword>
<evidence type="ECO:0000313" key="9">
    <source>
        <dbReference type="Proteomes" id="UP001295684"/>
    </source>
</evidence>
<dbReference type="PANTHER" id="PTHR39490:SF8">
    <property type="entry name" value="ZINC FINGER FYVE DOMAIN-CONTAINING PROTEIN 21"/>
    <property type="match status" value="1"/>
</dbReference>
<sequence>MEFQRECKCSTSGIKHIRKPPVPTINQKKVKGLAKERSQKCLVHHEVDATSNKHKEGPSHSRRWYHKKSLSESKLIGVTNTLKKDIAPTKQAAPRKSKDSLNKAVCFTDEKSLGMKKYIEDITNKYELKLSKLELENKLLKEKLSQQIKINEEMQKLFLAETKRIDSLIKIKSKNDDADNEDDIAALRASEIPLFPKRSRNRSSSFGELTYVQKSCYSQSLKKNLNSKSSKIFSSAKDVSSPGPGYSALSRKMDELVKSNQKTKGEKSNISKFELTSEFKGSQIEKISEKFLTEDEDEKDGHEGMDTQEETSNAPSKMQQDRNILQIPERCQKGGSLLIPSSHHQDGQILFIHKSDPNEKGQPRDELKKLAGSFNGSALNCSRQSRYLYQNRSHSHLNSEYPSSRREIDVMFSVWMDDSKASSCMLCGSDFWFFSRKHHCRVCGKIFCGSCSKYLIIINGKKCRACKFCKDNHEHADE</sequence>
<dbReference type="InterPro" id="IPR052113">
    <property type="entry name" value="FYVE-type_Zinc_Finger"/>
</dbReference>
<dbReference type="Gene3D" id="3.30.40.10">
    <property type="entry name" value="Zinc/RING finger domain, C3HC4 (zinc finger)"/>
    <property type="match status" value="1"/>
</dbReference>
<feature type="domain" description="FYVE-type" evidence="7">
    <location>
        <begin position="418"/>
        <end position="474"/>
    </location>
</feature>
<evidence type="ECO:0000256" key="6">
    <source>
        <dbReference type="SAM" id="MobiDB-lite"/>
    </source>
</evidence>
<keyword evidence="2 4" id="KW-0863">Zinc-finger</keyword>
<reference evidence="8" key="1">
    <citation type="submission" date="2023-07" db="EMBL/GenBank/DDBJ databases">
        <authorList>
            <consortium name="AG Swart"/>
            <person name="Singh M."/>
            <person name="Singh A."/>
            <person name="Seah K."/>
            <person name="Emmerich C."/>
        </authorList>
    </citation>
    <scope>NUCLEOTIDE SEQUENCE</scope>
    <source>
        <strain evidence="8">DP1</strain>
    </source>
</reference>
<dbReference type="InterPro" id="IPR017455">
    <property type="entry name" value="Znf_FYVE-rel"/>
</dbReference>
<evidence type="ECO:0000256" key="5">
    <source>
        <dbReference type="SAM" id="Coils"/>
    </source>
</evidence>
<keyword evidence="3" id="KW-0862">Zinc</keyword>
<dbReference type="EMBL" id="CAMPGE010007025">
    <property type="protein sequence ID" value="CAI2365950.1"/>
    <property type="molecule type" value="Genomic_DNA"/>
</dbReference>
<feature type="region of interest" description="Disordered" evidence="6">
    <location>
        <begin position="292"/>
        <end position="320"/>
    </location>
</feature>
<proteinExistence type="predicted"/>
<dbReference type="GO" id="GO:0008270">
    <property type="term" value="F:zinc ion binding"/>
    <property type="evidence" value="ECO:0007669"/>
    <property type="project" value="UniProtKB-KW"/>
</dbReference>
<evidence type="ECO:0000313" key="8">
    <source>
        <dbReference type="EMBL" id="CAI2365950.1"/>
    </source>
</evidence>
<protein>
    <recommendedName>
        <fullName evidence="7">FYVE-type domain-containing protein</fullName>
    </recommendedName>
</protein>
<dbReference type="InterPro" id="IPR013083">
    <property type="entry name" value="Znf_RING/FYVE/PHD"/>
</dbReference>
<gene>
    <name evidence="8" type="ORF">ECRASSUSDP1_LOCUS7219</name>
</gene>
<keyword evidence="5" id="KW-0175">Coiled coil</keyword>
<feature type="compositionally biased region" description="Basic and acidic residues" evidence="6">
    <location>
        <begin position="292"/>
        <end position="305"/>
    </location>
</feature>